<dbReference type="AlphaFoldDB" id="A0AAE0CFC9"/>
<protein>
    <submittedName>
        <fullName evidence="1">Uncharacterized protein</fullName>
    </submittedName>
</protein>
<comment type="caution">
    <text evidence="1">The sequence shown here is derived from an EMBL/GenBank/DDBJ whole genome shotgun (WGS) entry which is preliminary data.</text>
</comment>
<reference evidence="1 2" key="1">
    <citation type="journal article" date="2015" name="Genome Biol. Evol.">
        <title>Comparative Genomics of a Bacterivorous Green Alga Reveals Evolutionary Causalities and Consequences of Phago-Mixotrophic Mode of Nutrition.</title>
        <authorList>
            <person name="Burns J.A."/>
            <person name="Paasch A."/>
            <person name="Narechania A."/>
            <person name="Kim E."/>
        </authorList>
    </citation>
    <scope>NUCLEOTIDE SEQUENCE [LARGE SCALE GENOMIC DNA]</scope>
    <source>
        <strain evidence="1 2">PLY_AMNH</strain>
    </source>
</reference>
<evidence type="ECO:0000313" key="2">
    <source>
        <dbReference type="Proteomes" id="UP001190700"/>
    </source>
</evidence>
<evidence type="ECO:0000313" key="1">
    <source>
        <dbReference type="EMBL" id="KAK3254056.1"/>
    </source>
</evidence>
<sequence length="101" mass="11244">MEEDKCWWARLRQLKDIVRHAERAGLAGTGMTEAERARFQQEVREVGAQVPLMSERAHLLAAALWDWPDVAFLMRGAACGVGFPFAGEDPGDPYVVPNYVG</sequence>
<name>A0AAE0CFC9_9CHLO</name>
<keyword evidence="2" id="KW-1185">Reference proteome</keyword>
<accession>A0AAE0CFC9</accession>
<proteinExistence type="predicted"/>
<gene>
    <name evidence="1" type="ORF">CYMTET_36718</name>
</gene>
<organism evidence="1 2">
    <name type="scientific">Cymbomonas tetramitiformis</name>
    <dbReference type="NCBI Taxonomy" id="36881"/>
    <lineage>
        <taxon>Eukaryota</taxon>
        <taxon>Viridiplantae</taxon>
        <taxon>Chlorophyta</taxon>
        <taxon>Pyramimonadophyceae</taxon>
        <taxon>Pyramimonadales</taxon>
        <taxon>Pyramimonadaceae</taxon>
        <taxon>Cymbomonas</taxon>
    </lineage>
</organism>
<dbReference type="Proteomes" id="UP001190700">
    <property type="component" value="Unassembled WGS sequence"/>
</dbReference>
<dbReference type="EMBL" id="LGRX02024230">
    <property type="protein sequence ID" value="KAK3254056.1"/>
    <property type="molecule type" value="Genomic_DNA"/>
</dbReference>